<protein>
    <recommendedName>
        <fullName evidence="2">UBA domain-containing protein</fullName>
    </recommendedName>
</protein>
<dbReference type="Pfam" id="PF00627">
    <property type="entry name" value="UBA"/>
    <property type="match status" value="1"/>
</dbReference>
<evidence type="ECO:0000313" key="3">
    <source>
        <dbReference type="EMBL" id="CAF0741563.1"/>
    </source>
</evidence>
<evidence type="ECO:0000313" key="5">
    <source>
        <dbReference type="EMBL" id="CAF3519045.1"/>
    </source>
</evidence>
<dbReference type="Proteomes" id="UP000677228">
    <property type="component" value="Unassembled WGS sequence"/>
</dbReference>
<dbReference type="SMART" id="SM00165">
    <property type="entry name" value="UBA"/>
    <property type="match status" value="2"/>
</dbReference>
<feature type="domain" description="UBA" evidence="2">
    <location>
        <begin position="313"/>
        <end position="360"/>
    </location>
</feature>
<dbReference type="GO" id="GO:0000151">
    <property type="term" value="C:ubiquitin ligase complex"/>
    <property type="evidence" value="ECO:0007669"/>
    <property type="project" value="TreeGrafter"/>
</dbReference>
<dbReference type="SUPFAM" id="SSF46934">
    <property type="entry name" value="UBA-like"/>
    <property type="match status" value="2"/>
</dbReference>
<evidence type="ECO:0000259" key="2">
    <source>
        <dbReference type="PROSITE" id="PS50030"/>
    </source>
</evidence>
<dbReference type="InterPro" id="IPR009060">
    <property type="entry name" value="UBA-like_sf"/>
</dbReference>
<dbReference type="AlphaFoldDB" id="A0A813YVL6"/>
<evidence type="ECO:0000313" key="7">
    <source>
        <dbReference type="Proteomes" id="UP000663829"/>
    </source>
</evidence>
<feature type="compositionally biased region" description="Low complexity" evidence="1">
    <location>
        <begin position="292"/>
        <end position="303"/>
    </location>
</feature>
<dbReference type="CDD" id="cd14304">
    <property type="entry name" value="UBA2_KPC2"/>
    <property type="match status" value="1"/>
</dbReference>
<reference evidence="4" key="1">
    <citation type="submission" date="2021-02" db="EMBL/GenBank/DDBJ databases">
        <authorList>
            <person name="Nowell W R."/>
        </authorList>
    </citation>
    <scope>NUCLEOTIDE SEQUENCE</scope>
</reference>
<accession>A0A813YVL6</accession>
<dbReference type="InterPro" id="IPR052476">
    <property type="entry name" value="UBAC1"/>
</dbReference>
<dbReference type="InterPro" id="IPR015940">
    <property type="entry name" value="UBA"/>
</dbReference>
<name>A0A813YVL6_9BILA</name>
<dbReference type="EMBL" id="CAJOBA010000272">
    <property type="protein sequence ID" value="CAF3519045.1"/>
    <property type="molecule type" value="Genomic_DNA"/>
</dbReference>
<evidence type="ECO:0000313" key="4">
    <source>
        <dbReference type="EMBL" id="CAF0890510.1"/>
    </source>
</evidence>
<dbReference type="InterPro" id="IPR041927">
    <property type="entry name" value="UBA2_UBAC1"/>
</dbReference>
<keyword evidence="7" id="KW-1185">Reference proteome</keyword>
<feature type="region of interest" description="Disordered" evidence="1">
    <location>
        <begin position="270"/>
        <end position="307"/>
    </location>
</feature>
<feature type="compositionally biased region" description="Acidic residues" evidence="1">
    <location>
        <begin position="278"/>
        <end position="288"/>
    </location>
</feature>
<dbReference type="Proteomes" id="UP000663829">
    <property type="component" value="Unassembled WGS sequence"/>
</dbReference>
<sequence length="451" mass="51707">MRSTSLVGSTYITIRILSTDGNIYEESFSPDTNYSEIKQSAIRHLVSRYHFVDSYKLPYRRSSFVTPATSSSTTYSEQHEKLIETTPSYKLISVVNRRPVDDEKTLSQERAKDGDEYILCAKRVPTVKDNENRPSIKIDQQMIDSKTHGLKRMHPQINKDLRAGPITDFHTDLNKILCTLIDAAQKLLYCRPDAEAIFKQADELLTNSTSPLDEEARTTDDTINQKDYRQRQLSKLCDMGYNEDRARYALKKTRYDLNASMEWLLNHEEESIPNDNSSADENDEDDTPQQESSSSNTNMSLFSPTGPFRSFREIRQQRFRPSRSALNSLKEVGFSEEDILVALRACNNDKNVACEWLLGEKNSHRDDYESGLDPESSIYKAIMSNSVVQIALNNPKTFFVMLQIAENQASLTQYLNDIEIGNMLLQISRIYHAEKDNMNINDQLTTITNDH</sequence>
<dbReference type="Pfam" id="PF22562">
    <property type="entry name" value="UBA_7"/>
    <property type="match status" value="1"/>
</dbReference>
<evidence type="ECO:0000313" key="6">
    <source>
        <dbReference type="EMBL" id="CAF3674915.1"/>
    </source>
</evidence>
<dbReference type="Gene3D" id="1.10.8.10">
    <property type="entry name" value="DNA helicase RuvA subunit, C-terminal domain"/>
    <property type="match status" value="2"/>
</dbReference>
<feature type="domain" description="UBA" evidence="2">
    <location>
        <begin position="227"/>
        <end position="267"/>
    </location>
</feature>
<dbReference type="PROSITE" id="PS50030">
    <property type="entry name" value="UBA"/>
    <property type="match status" value="2"/>
</dbReference>
<dbReference type="EMBL" id="CAJNOQ010001377">
    <property type="protein sequence ID" value="CAF0890510.1"/>
    <property type="molecule type" value="Genomic_DNA"/>
</dbReference>
<dbReference type="Proteomes" id="UP000682733">
    <property type="component" value="Unassembled WGS sequence"/>
</dbReference>
<dbReference type="EMBL" id="CAJOBC010001377">
    <property type="protein sequence ID" value="CAF3674915.1"/>
    <property type="molecule type" value="Genomic_DNA"/>
</dbReference>
<dbReference type="EMBL" id="CAJNOK010000272">
    <property type="protein sequence ID" value="CAF0741563.1"/>
    <property type="molecule type" value="Genomic_DNA"/>
</dbReference>
<dbReference type="OrthoDB" id="336240at2759"/>
<dbReference type="PANTHER" id="PTHR46738">
    <property type="entry name" value="UBIQUITIN-ASSOCIATED DOMAIN-CONTAINING PROTEIN 1"/>
    <property type="match status" value="1"/>
</dbReference>
<comment type="caution">
    <text evidence="4">The sequence shown here is derived from an EMBL/GenBank/DDBJ whole genome shotgun (WGS) entry which is preliminary data.</text>
</comment>
<dbReference type="PANTHER" id="PTHR46738:SF1">
    <property type="entry name" value="UBIQUITIN-ASSOCIATED DOMAIN-CONTAINING PROTEIN 1"/>
    <property type="match status" value="1"/>
</dbReference>
<gene>
    <name evidence="4" type="ORF">GPM918_LOCUS8096</name>
    <name evidence="3" type="ORF">OVA965_LOCUS1470</name>
    <name evidence="6" type="ORF">SRO942_LOCUS8096</name>
    <name evidence="5" type="ORF">TMI583_LOCUS1471</name>
</gene>
<proteinExistence type="predicted"/>
<evidence type="ECO:0000256" key="1">
    <source>
        <dbReference type="SAM" id="MobiDB-lite"/>
    </source>
</evidence>
<organism evidence="4 7">
    <name type="scientific">Didymodactylos carnosus</name>
    <dbReference type="NCBI Taxonomy" id="1234261"/>
    <lineage>
        <taxon>Eukaryota</taxon>
        <taxon>Metazoa</taxon>
        <taxon>Spiralia</taxon>
        <taxon>Gnathifera</taxon>
        <taxon>Rotifera</taxon>
        <taxon>Eurotatoria</taxon>
        <taxon>Bdelloidea</taxon>
        <taxon>Philodinida</taxon>
        <taxon>Philodinidae</taxon>
        <taxon>Didymodactylos</taxon>
    </lineage>
</organism>
<dbReference type="Proteomes" id="UP000681722">
    <property type="component" value="Unassembled WGS sequence"/>
</dbReference>